<evidence type="ECO:0000256" key="1">
    <source>
        <dbReference type="ARBA" id="ARBA00001585"/>
    </source>
</evidence>
<dbReference type="PIRSF" id="PIRSF006431">
    <property type="entry name" value="Pept_S33"/>
    <property type="match status" value="1"/>
</dbReference>
<dbReference type="InterPro" id="IPR005944">
    <property type="entry name" value="Pro_iminopeptidase"/>
</dbReference>
<dbReference type="PRINTS" id="PR00793">
    <property type="entry name" value="PROAMNOPTASE"/>
</dbReference>
<dbReference type="SUPFAM" id="SSF53474">
    <property type="entry name" value="alpha/beta-Hydrolases"/>
    <property type="match status" value="1"/>
</dbReference>
<evidence type="ECO:0000313" key="15">
    <source>
        <dbReference type="EMBL" id="RKT47095.1"/>
    </source>
</evidence>
<dbReference type="GO" id="GO:0004177">
    <property type="term" value="F:aminopeptidase activity"/>
    <property type="evidence" value="ECO:0007669"/>
    <property type="project" value="UniProtKB-UniRule"/>
</dbReference>
<evidence type="ECO:0000313" key="16">
    <source>
        <dbReference type="Proteomes" id="UP000274556"/>
    </source>
</evidence>
<dbReference type="GO" id="GO:0005737">
    <property type="term" value="C:cytoplasm"/>
    <property type="evidence" value="ECO:0007669"/>
    <property type="project" value="UniProtKB-SubCell"/>
</dbReference>
<dbReference type="Gene3D" id="3.40.50.1820">
    <property type="entry name" value="alpha/beta hydrolase"/>
    <property type="match status" value="1"/>
</dbReference>
<evidence type="ECO:0000256" key="7">
    <source>
        <dbReference type="ARBA" id="ARBA00022490"/>
    </source>
</evidence>
<protein>
    <recommendedName>
        <fullName evidence="5 11">Proline iminopeptidase</fullName>
        <shortName evidence="11">PIP</shortName>
        <ecNumber evidence="4 11">3.4.11.5</ecNumber>
    </recommendedName>
    <alternativeName>
        <fullName evidence="10 11">Prolyl aminopeptidase</fullName>
    </alternativeName>
</protein>
<feature type="active site" description="Proton donor" evidence="12">
    <location>
        <position position="292"/>
    </location>
</feature>
<feature type="domain" description="AB hydrolase-1" evidence="14">
    <location>
        <begin position="36"/>
        <end position="294"/>
    </location>
</feature>
<comment type="caution">
    <text evidence="15">The sequence shown here is derived from an EMBL/GenBank/DDBJ whole genome shotgun (WGS) entry which is preliminary data.</text>
</comment>
<dbReference type="InterPro" id="IPR002410">
    <property type="entry name" value="Peptidase_S33"/>
</dbReference>
<dbReference type="NCBIfam" id="TIGR01249">
    <property type="entry name" value="pro_imino_pep_1"/>
    <property type="match status" value="1"/>
</dbReference>
<comment type="catalytic activity">
    <reaction evidence="1 11 13">
        <text>Release of N-terminal proline from a peptide.</text>
        <dbReference type="EC" id="3.4.11.5"/>
    </reaction>
</comment>
<keyword evidence="6 11" id="KW-0031">Aminopeptidase</keyword>
<feature type="active site" description="Nucleophile" evidence="12">
    <location>
        <position position="110"/>
    </location>
</feature>
<dbReference type="PANTHER" id="PTHR43722:SF1">
    <property type="entry name" value="PROLINE IMINOPEPTIDASE"/>
    <property type="match status" value="1"/>
</dbReference>
<dbReference type="EMBL" id="RBXL01000001">
    <property type="protein sequence ID" value="RKT47095.1"/>
    <property type="molecule type" value="Genomic_DNA"/>
</dbReference>
<dbReference type="InterPro" id="IPR000073">
    <property type="entry name" value="AB_hydrolase_1"/>
</dbReference>
<feature type="active site" evidence="12">
    <location>
        <position position="264"/>
    </location>
</feature>
<keyword evidence="9 11" id="KW-0378">Hydrolase</keyword>
<dbReference type="Proteomes" id="UP000274556">
    <property type="component" value="Unassembled WGS sequence"/>
</dbReference>
<evidence type="ECO:0000256" key="10">
    <source>
        <dbReference type="ARBA" id="ARBA00029605"/>
    </source>
</evidence>
<dbReference type="AlphaFoldDB" id="A0A495VF63"/>
<evidence type="ECO:0000256" key="2">
    <source>
        <dbReference type="ARBA" id="ARBA00004496"/>
    </source>
</evidence>
<comment type="similarity">
    <text evidence="3 11 13">Belongs to the peptidase S33 family.</text>
</comment>
<dbReference type="GO" id="GO:0006508">
    <property type="term" value="P:proteolysis"/>
    <property type="evidence" value="ECO:0007669"/>
    <property type="project" value="UniProtKB-KW"/>
</dbReference>
<evidence type="ECO:0000256" key="6">
    <source>
        <dbReference type="ARBA" id="ARBA00022438"/>
    </source>
</evidence>
<keyword evidence="7 11" id="KW-0963">Cytoplasm</keyword>
<dbReference type="OrthoDB" id="9796770at2"/>
<dbReference type="InterPro" id="IPR029058">
    <property type="entry name" value="AB_hydrolase_fold"/>
</dbReference>
<comment type="subcellular location">
    <subcellularLocation>
        <location evidence="2 11">Cytoplasm</location>
    </subcellularLocation>
</comment>
<evidence type="ECO:0000256" key="5">
    <source>
        <dbReference type="ARBA" id="ARBA00021843"/>
    </source>
</evidence>
<dbReference type="RefSeq" id="WP_120799113.1">
    <property type="nucleotide sequence ID" value="NZ_RBXL01000001.1"/>
</dbReference>
<evidence type="ECO:0000256" key="8">
    <source>
        <dbReference type="ARBA" id="ARBA00022670"/>
    </source>
</evidence>
<sequence length="317" mass="34769">MNPLYLPIEPYAIHHLDVGAGHRLHVEECGCPEGIPVIFLHGGPGSGCRADHRRYFDPGHYRILLFDQRGSGRSTPAGSSDHNETAHLIEDMERIRTGLKVDRWLLFGGSWGAALALLYAQTYPTEVLGLVLRGTFLARQRDLDWFFGPDGVARLLPDAWQAFLARIPAGEQQDPIGAYARRLHGPDNAVAIEYALAWAAWGDRVVTWNRSAVSAGTDTARILAQARIESRYARHLYFLADNAVLEAAARLPAVPLVIVHGARDLVCPLEGAWALHRAVPGSRLRVVEEAGHPASDPAIIDALVSETDRFHTRPASA</sequence>
<name>A0A495VF63_9GAMM</name>
<proteinExistence type="inferred from homology"/>
<dbReference type="EC" id="3.4.11.5" evidence="4 11"/>
<keyword evidence="8 11" id="KW-0645">Protease</keyword>
<gene>
    <name evidence="15" type="ORF">BDD21_4650</name>
</gene>
<reference evidence="15 16" key="1">
    <citation type="submission" date="2018-10" db="EMBL/GenBank/DDBJ databases">
        <title>Genomic Encyclopedia of Archaeal and Bacterial Type Strains, Phase II (KMG-II): from individual species to whole genera.</title>
        <authorList>
            <person name="Goeker M."/>
        </authorList>
    </citation>
    <scope>NUCLEOTIDE SEQUENCE [LARGE SCALE GENOMIC DNA]</scope>
    <source>
        <strain evidence="15 16">DSM 235</strain>
    </source>
</reference>
<evidence type="ECO:0000256" key="9">
    <source>
        <dbReference type="ARBA" id="ARBA00022801"/>
    </source>
</evidence>
<evidence type="ECO:0000256" key="4">
    <source>
        <dbReference type="ARBA" id="ARBA00012568"/>
    </source>
</evidence>
<evidence type="ECO:0000256" key="3">
    <source>
        <dbReference type="ARBA" id="ARBA00010088"/>
    </source>
</evidence>
<organism evidence="15 16">
    <name type="scientific">Thiocapsa rosea</name>
    <dbReference type="NCBI Taxonomy" id="69360"/>
    <lineage>
        <taxon>Bacteria</taxon>
        <taxon>Pseudomonadati</taxon>
        <taxon>Pseudomonadota</taxon>
        <taxon>Gammaproteobacteria</taxon>
        <taxon>Chromatiales</taxon>
        <taxon>Chromatiaceae</taxon>
        <taxon>Thiocapsa</taxon>
    </lineage>
</organism>
<accession>A0A495VF63</accession>
<dbReference type="Pfam" id="PF00561">
    <property type="entry name" value="Abhydrolase_1"/>
    <property type="match status" value="1"/>
</dbReference>
<evidence type="ECO:0000259" key="14">
    <source>
        <dbReference type="Pfam" id="PF00561"/>
    </source>
</evidence>
<evidence type="ECO:0000256" key="12">
    <source>
        <dbReference type="PIRSR" id="PIRSR006431-1"/>
    </source>
</evidence>
<evidence type="ECO:0000256" key="11">
    <source>
        <dbReference type="PIRNR" id="PIRNR006431"/>
    </source>
</evidence>
<keyword evidence="16" id="KW-1185">Reference proteome</keyword>
<evidence type="ECO:0000256" key="13">
    <source>
        <dbReference type="RuleBase" id="RU003421"/>
    </source>
</evidence>
<dbReference type="PANTHER" id="PTHR43722">
    <property type="entry name" value="PROLINE IMINOPEPTIDASE"/>
    <property type="match status" value="1"/>
</dbReference>